<keyword evidence="4 10" id="KW-0812">Transmembrane</keyword>
<dbReference type="PANTHER" id="PTHR13085">
    <property type="entry name" value="MICROSOMAL SIGNAL PEPTIDASE 25 KDA SUBUNIT"/>
    <property type="match status" value="1"/>
</dbReference>
<evidence type="ECO:0000313" key="12">
    <source>
        <dbReference type="Proteomes" id="UP000813444"/>
    </source>
</evidence>
<evidence type="ECO:0000256" key="8">
    <source>
        <dbReference type="ARBA" id="ARBA00045608"/>
    </source>
</evidence>
<gene>
    <name evidence="11" type="ORF">B0I35DRAFT_457612</name>
</gene>
<reference evidence="11" key="1">
    <citation type="journal article" date="2021" name="Nat. Commun.">
        <title>Genetic determinants of endophytism in the Arabidopsis root mycobiome.</title>
        <authorList>
            <person name="Mesny F."/>
            <person name="Miyauchi S."/>
            <person name="Thiergart T."/>
            <person name="Pickel B."/>
            <person name="Atanasova L."/>
            <person name="Karlsson M."/>
            <person name="Huettel B."/>
            <person name="Barry K.W."/>
            <person name="Haridas S."/>
            <person name="Chen C."/>
            <person name="Bauer D."/>
            <person name="Andreopoulos W."/>
            <person name="Pangilinan J."/>
            <person name="LaButti K."/>
            <person name="Riley R."/>
            <person name="Lipzen A."/>
            <person name="Clum A."/>
            <person name="Drula E."/>
            <person name="Henrissat B."/>
            <person name="Kohler A."/>
            <person name="Grigoriev I.V."/>
            <person name="Martin F.M."/>
            <person name="Hacquard S."/>
        </authorList>
    </citation>
    <scope>NUCLEOTIDE SEQUENCE</scope>
    <source>
        <strain evidence="11">MPI-CAGE-CH-0235</strain>
    </source>
</reference>
<dbReference type="OrthoDB" id="29558at2759"/>
<dbReference type="Proteomes" id="UP000813444">
    <property type="component" value="Unassembled WGS sequence"/>
</dbReference>
<protein>
    <recommendedName>
        <fullName evidence="3">Signal peptidase complex subunit 2</fullName>
    </recommendedName>
</protein>
<sequence>MANASEKISLYNLADLKNTSDDAIPNYLNSIKFKQSHFLTDVRLGLGYTAFLIAAACFGWDYQFGFDNTKLYTAAAVAVYTLINGALSLWVMYVENGIIYSGTAPSGETITISSSHKKFDPVYRLTIKITPPKGEAQVFEIAEPFSSWFDETGMLVAVPFQEILATAVPIIGRQDPKRVKMASKEMLDSNPELLDAVLAANAGTAATSTAAEPVEKKGGKRRKA</sequence>
<evidence type="ECO:0000256" key="1">
    <source>
        <dbReference type="ARBA" id="ARBA00004477"/>
    </source>
</evidence>
<feature type="region of interest" description="Disordered" evidence="9">
    <location>
        <begin position="204"/>
        <end position="224"/>
    </location>
</feature>
<evidence type="ECO:0000313" key="11">
    <source>
        <dbReference type="EMBL" id="KAH7326356.1"/>
    </source>
</evidence>
<evidence type="ECO:0000256" key="10">
    <source>
        <dbReference type="SAM" id="Phobius"/>
    </source>
</evidence>
<dbReference type="Pfam" id="PF06703">
    <property type="entry name" value="SPC25"/>
    <property type="match status" value="1"/>
</dbReference>
<keyword evidence="7 10" id="KW-0472">Membrane</keyword>
<keyword evidence="12" id="KW-1185">Reference proteome</keyword>
<comment type="similarity">
    <text evidence="2">Belongs to the SPCS2 family.</text>
</comment>
<feature type="transmembrane region" description="Helical" evidence="10">
    <location>
        <begin position="72"/>
        <end position="93"/>
    </location>
</feature>
<evidence type="ECO:0000256" key="2">
    <source>
        <dbReference type="ARBA" id="ARBA00007324"/>
    </source>
</evidence>
<evidence type="ECO:0000256" key="6">
    <source>
        <dbReference type="ARBA" id="ARBA00022989"/>
    </source>
</evidence>
<dbReference type="AlphaFoldDB" id="A0A8K0WV69"/>
<evidence type="ECO:0000256" key="9">
    <source>
        <dbReference type="SAM" id="MobiDB-lite"/>
    </source>
</evidence>
<keyword evidence="5" id="KW-0256">Endoplasmic reticulum</keyword>
<dbReference type="PANTHER" id="PTHR13085:SF0">
    <property type="entry name" value="SIGNAL PEPTIDASE COMPLEX SUBUNIT 2"/>
    <property type="match status" value="1"/>
</dbReference>
<evidence type="ECO:0000256" key="7">
    <source>
        <dbReference type="ARBA" id="ARBA00023136"/>
    </source>
</evidence>
<keyword evidence="6 10" id="KW-1133">Transmembrane helix</keyword>
<name>A0A8K0WV69_9HYPO</name>
<evidence type="ECO:0000256" key="5">
    <source>
        <dbReference type="ARBA" id="ARBA00022824"/>
    </source>
</evidence>
<organism evidence="11 12">
    <name type="scientific">Stachybotrys elegans</name>
    <dbReference type="NCBI Taxonomy" id="80388"/>
    <lineage>
        <taxon>Eukaryota</taxon>
        <taxon>Fungi</taxon>
        <taxon>Dikarya</taxon>
        <taxon>Ascomycota</taxon>
        <taxon>Pezizomycotina</taxon>
        <taxon>Sordariomycetes</taxon>
        <taxon>Hypocreomycetidae</taxon>
        <taxon>Hypocreales</taxon>
        <taxon>Stachybotryaceae</taxon>
        <taxon>Stachybotrys</taxon>
    </lineage>
</organism>
<dbReference type="InterPro" id="IPR009582">
    <property type="entry name" value="Spc2/SPCS2"/>
</dbReference>
<comment type="caution">
    <text evidence="11">The sequence shown here is derived from an EMBL/GenBank/DDBJ whole genome shotgun (WGS) entry which is preliminary data.</text>
</comment>
<dbReference type="GO" id="GO:0006465">
    <property type="term" value="P:signal peptide processing"/>
    <property type="evidence" value="ECO:0007669"/>
    <property type="project" value="InterPro"/>
</dbReference>
<accession>A0A8K0WV69</accession>
<dbReference type="GO" id="GO:0005787">
    <property type="term" value="C:signal peptidase complex"/>
    <property type="evidence" value="ECO:0007669"/>
    <property type="project" value="InterPro"/>
</dbReference>
<feature type="transmembrane region" description="Helical" evidence="10">
    <location>
        <begin position="42"/>
        <end position="60"/>
    </location>
</feature>
<evidence type="ECO:0000256" key="3">
    <source>
        <dbReference type="ARBA" id="ARBA00017057"/>
    </source>
</evidence>
<evidence type="ECO:0000256" key="4">
    <source>
        <dbReference type="ARBA" id="ARBA00022692"/>
    </source>
</evidence>
<comment type="subcellular location">
    <subcellularLocation>
        <location evidence="1">Endoplasmic reticulum membrane</location>
        <topology evidence="1">Multi-pass membrane protein</topology>
    </subcellularLocation>
</comment>
<dbReference type="EMBL" id="JAGPNK010000002">
    <property type="protein sequence ID" value="KAH7326356.1"/>
    <property type="molecule type" value="Genomic_DNA"/>
</dbReference>
<dbReference type="GO" id="GO:0045047">
    <property type="term" value="P:protein targeting to ER"/>
    <property type="evidence" value="ECO:0007669"/>
    <property type="project" value="TreeGrafter"/>
</dbReference>
<proteinExistence type="inferred from homology"/>
<comment type="function">
    <text evidence="8">Component of the signal peptidase complex (SPC) which catalyzes the cleavage of N-terminal signal sequences from nascent proteins as they are translocated into the lumen of the endoplasmic reticulum. Enhances the enzymatic activity of SPC and facilitates the interactions between different components of the translocation site.</text>
</comment>